<dbReference type="GO" id="GO:0005905">
    <property type="term" value="C:clathrin-coated pit"/>
    <property type="evidence" value="ECO:0007669"/>
    <property type="project" value="UniProtKB-SubCell"/>
</dbReference>
<evidence type="ECO:0000256" key="6">
    <source>
        <dbReference type="ARBA" id="ARBA00023136"/>
    </source>
</evidence>
<evidence type="ECO:0000259" key="10">
    <source>
        <dbReference type="PROSITE" id="PS50942"/>
    </source>
</evidence>
<dbReference type="SUPFAM" id="SSF48464">
    <property type="entry name" value="ENTH/VHS domain"/>
    <property type="match status" value="1"/>
</dbReference>
<dbReference type="Gene3D" id="1.25.40.90">
    <property type="match status" value="1"/>
</dbReference>
<dbReference type="PROSITE" id="PS50942">
    <property type="entry name" value="ENTH"/>
    <property type="match status" value="1"/>
</dbReference>
<dbReference type="Pfam" id="PF07651">
    <property type="entry name" value="ANTH"/>
    <property type="match status" value="1"/>
</dbReference>
<protein>
    <recommendedName>
        <fullName evidence="10">ENTH domain-containing protein</fullName>
    </recommendedName>
</protein>
<gene>
    <name evidence="11" type="ORF">Cgig2_032516</name>
</gene>
<keyword evidence="6" id="KW-0472">Membrane</keyword>
<dbReference type="GO" id="GO:0048268">
    <property type="term" value="P:clathrin coat assembly"/>
    <property type="evidence" value="ECO:0007669"/>
    <property type="project" value="InterPro"/>
</dbReference>
<dbReference type="OrthoDB" id="44015at2759"/>
<dbReference type="GO" id="GO:0005794">
    <property type="term" value="C:Golgi apparatus"/>
    <property type="evidence" value="ECO:0007669"/>
    <property type="project" value="UniProtKB-SubCell"/>
</dbReference>
<dbReference type="GO" id="GO:0006900">
    <property type="term" value="P:vesicle budding from membrane"/>
    <property type="evidence" value="ECO:0007669"/>
    <property type="project" value="TreeGrafter"/>
</dbReference>
<comment type="subcellular location">
    <subcellularLocation>
        <location evidence="1">Cytoplasmic vesicle</location>
        <location evidence="1">Clathrin-coated vesicle</location>
    </subcellularLocation>
    <subcellularLocation>
        <location evidence="2">Golgi apparatus</location>
    </subcellularLocation>
    <subcellularLocation>
        <location evidence="3">Membrane</location>
        <location evidence="3">Clathrin-coated pit</location>
    </subcellularLocation>
</comment>
<evidence type="ECO:0000256" key="2">
    <source>
        <dbReference type="ARBA" id="ARBA00004555"/>
    </source>
</evidence>
<dbReference type="Gene3D" id="1.20.58.150">
    <property type="entry name" value="ANTH domain"/>
    <property type="match status" value="1"/>
</dbReference>
<dbReference type="InterPro" id="IPR045192">
    <property type="entry name" value="AP180-like"/>
</dbReference>
<feature type="compositionally biased region" description="Basic and acidic residues" evidence="9">
    <location>
        <begin position="414"/>
        <end position="432"/>
    </location>
</feature>
<dbReference type="InterPro" id="IPR013809">
    <property type="entry name" value="ENTH"/>
</dbReference>
<dbReference type="Proteomes" id="UP001153076">
    <property type="component" value="Unassembled WGS sequence"/>
</dbReference>
<dbReference type="SMART" id="SM00273">
    <property type="entry name" value="ENTH"/>
    <property type="match status" value="1"/>
</dbReference>
<dbReference type="PANTHER" id="PTHR22951:SF75">
    <property type="entry name" value="CLATHRIN COAT ASSEMBLY PROTEIN AP180"/>
    <property type="match status" value="1"/>
</dbReference>
<reference evidence="11" key="1">
    <citation type="submission" date="2022-04" db="EMBL/GenBank/DDBJ databases">
        <title>Carnegiea gigantea Genome sequencing and assembly v2.</title>
        <authorList>
            <person name="Copetti D."/>
            <person name="Sanderson M.J."/>
            <person name="Burquez A."/>
            <person name="Wojciechowski M.F."/>
        </authorList>
    </citation>
    <scope>NUCLEOTIDE SEQUENCE</scope>
    <source>
        <strain evidence="11">SGP5-SGP5p</strain>
        <tissue evidence="11">Aerial part</tissue>
    </source>
</reference>
<dbReference type="FunFam" id="1.20.58.150:FF:000005">
    <property type="entry name" value="putative clathrin assembly protein At2g25430"/>
    <property type="match status" value="1"/>
</dbReference>
<evidence type="ECO:0000313" key="11">
    <source>
        <dbReference type="EMBL" id="KAJ8450891.1"/>
    </source>
</evidence>
<evidence type="ECO:0000256" key="3">
    <source>
        <dbReference type="ARBA" id="ARBA00004600"/>
    </source>
</evidence>
<dbReference type="AlphaFoldDB" id="A0A9Q1KY20"/>
<evidence type="ECO:0000256" key="4">
    <source>
        <dbReference type="ARBA" id="ARBA00022583"/>
    </source>
</evidence>
<feature type="region of interest" description="Disordered" evidence="9">
    <location>
        <begin position="319"/>
        <end position="339"/>
    </location>
</feature>
<dbReference type="GO" id="GO:0072583">
    <property type="term" value="P:clathrin-dependent endocytosis"/>
    <property type="evidence" value="ECO:0007669"/>
    <property type="project" value="InterPro"/>
</dbReference>
<comment type="caution">
    <text evidence="11">The sequence shown here is derived from an EMBL/GenBank/DDBJ whole genome shotgun (WGS) entry which is preliminary data.</text>
</comment>
<dbReference type="InterPro" id="IPR048050">
    <property type="entry name" value="ANTH_N_plant"/>
</dbReference>
<dbReference type="InterPro" id="IPR008942">
    <property type="entry name" value="ENTH_VHS"/>
</dbReference>
<keyword evidence="8" id="KW-0968">Cytoplasmic vesicle</keyword>
<evidence type="ECO:0000256" key="1">
    <source>
        <dbReference type="ARBA" id="ARBA00004132"/>
    </source>
</evidence>
<dbReference type="CDD" id="cd16987">
    <property type="entry name" value="ANTH_N_AP180_plant"/>
    <property type="match status" value="1"/>
</dbReference>
<dbReference type="InterPro" id="IPR011417">
    <property type="entry name" value="ANTH_dom"/>
</dbReference>
<evidence type="ECO:0000256" key="5">
    <source>
        <dbReference type="ARBA" id="ARBA00023034"/>
    </source>
</evidence>
<keyword evidence="5" id="KW-0333">Golgi apparatus</keyword>
<keyword evidence="7" id="KW-0168">Coated pit</keyword>
<accession>A0A9Q1KY20</accession>
<feature type="domain" description="ENTH" evidence="10">
    <location>
        <begin position="23"/>
        <end position="160"/>
    </location>
</feature>
<organism evidence="11 12">
    <name type="scientific">Carnegiea gigantea</name>
    <dbReference type="NCBI Taxonomy" id="171969"/>
    <lineage>
        <taxon>Eukaryota</taxon>
        <taxon>Viridiplantae</taxon>
        <taxon>Streptophyta</taxon>
        <taxon>Embryophyta</taxon>
        <taxon>Tracheophyta</taxon>
        <taxon>Spermatophyta</taxon>
        <taxon>Magnoliopsida</taxon>
        <taxon>eudicotyledons</taxon>
        <taxon>Gunneridae</taxon>
        <taxon>Pentapetalae</taxon>
        <taxon>Caryophyllales</taxon>
        <taxon>Cactineae</taxon>
        <taxon>Cactaceae</taxon>
        <taxon>Cactoideae</taxon>
        <taxon>Echinocereeae</taxon>
        <taxon>Carnegiea</taxon>
    </lineage>
</organism>
<keyword evidence="4" id="KW-0254">Endocytosis</keyword>
<dbReference type="GO" id="GO:0005546">
    <property type="term" value="F:phosphatidylinositol-4,5-bisphosphate binding"/>
    <property type="evidence" value="ECO:0007669"/>
    <property type="project" value="TreeGrafter"/>
</dbReference>
<name>A0A9Q1KY20_9CARY</name>
<dbReference type="PANTHER" id="PTHR22951">
    <property type="entry name" value="CLATHRIN ASSEMBLY PROTEIN"/>
    <property type="match status" value="1"/>
</dbReference>
<dbReference type="EMBL" id="JAKOGI010000012">
    <property type="protein sequence ID" value="KAJ8450891.1"/>
    <property type="molecule type" value="Genomic_DNA"/>
</dbReference>
<dbReference type="InterPro" id="IPR014712">
    <property type="entry name" value="ANTH_dom_sf"/>
</dbReference>
<dbReference type="SUPFAM" id="SSF89009">
    <property type="entry name" value="GAT-like domain"/>
    <property type="match status" value="1"/>
</dbReference>
<evidence type="ECO:0000313" key="12">
    <source>
        <dbReference type="Proteomes" id="UP001153076"/>
    </source>
</evidence>
<evidence type="ECO:0000256" key="8">
    <source>
        <dbReference type="ARBA" id="ARBA00023329"/>
    </source>
</evidence>
<sequence>MPSKLKKAIAAMKDHTSIGLARVGGYESSTLEVAILKATTHEDEPVDERHVAEVLQLVSSNRSYAGCCARAIGRRVGRTRSWVVVLKSLMLVLRIFQDGDPHFPKEVVQAMRRGYKILNLSSFRDDSGSDHHWDFTAFVRSFAVFLDERLDCFLTGKLQQWRRKVYGGGGGGSHRYWRKETALRDMKPGALLDRVSHWQRLLDRAIETRPTGVARKNRLVQTCLYAIVRETFELYRDIYDGLALVLDCFFHLQYNNCINAYNTCIKASKQFEELSSFYDLCRDIGVGRSSEYPSVHRVSEELMDTLHEFLKDQSSFPSGAHGRIPTVRESESRSRPECGGSSQCMSLEELMSADPCFTPERYSDPGGEKSSHMMGEYYYGVNDAGSVKSDPVYCRGVTSVLDLFSLEDPPLQPEVERQGQEKTSWESKKEEPNTSSASAHGWELVVFETTSQPSNSDQNRDELGNNKGGFEFDLFKNITSSNENAITPSPWLSSEQNYNPFLQDTVDLAPSTLYRGPTFKGDHYLGYGDLNTIVNFSSGFPTEPTFAFEFGNGNVNQNRSFSGSFGHDPNHGRDVYKFSVLGLPSPGGYGAMVAPSTPTFSAGSWEDAYGDATRAIVPFGQVGLDNHDQDDPFGLFLGGEQRVNNSRSLATVPFGQVGADDHLSPHPTFQATPTFQTTGLETDRRASNIGQDDPFELAAIGQQSVSSGSLAMVPFGQVATNDQLSPRPTFQVVQPFRTKEIDQCDLNNEQSVPFKSFPMMDQRLDSGCLAMVPFGTDDLLSPSSTSSATPTFRAIGSEMDPNGLNNKQEDTFGSFPFSSMLPIRELRMGHGLYFDQQNVFDQQQLWLQKQNKIIARQFTSMDEPSTTRTTQALIFNT</sequence>
<dbReference type="GO" id="GO:0030136">
    <property type="term" value="C:clathrin-coated vesicle"/>
    <property type="evidence" value="ECO:0007669"/>
    <property type="project" value="UniProtKB-SubCell"/>
</dbReference>
<proteinExistence type="predicted"/>
<feature type="region of interest" description="Disordered" evidence="9">
    <location>
        <begin position="409"/>
        <end position="441"/>
    </location>
</feature>
<dbReference type="GO" id="GO:0000149">
    <property type="term" value="F:SNARE binding"/>
    <property type="evidence" value="ECO:0007669"/>
    <property type="project" value="TreeGrafter"/>
</dbReference>
<keyword evidence="12" id="KW-1185">Reference proteome</keyword>
<evidence type="ECO:0000256" key="9">
    <source>
        <dbReference type="SAM" id="MobiDB-lite"/>
    </source>
</evidence>
<evidence type="ECO:0000256" key="7">
    <source>
        <dbReference type="ARBA" id="ARBA00023176"/>
    </source>
</evidence>
<feature type="compositionally biased region" description="Basic and acidic residues" evidence="9">
    <location>
        <begin position="326"/>
        <end position="336"/>
    </location>
</feature>
<dbReference type="GO" id="GO:0032050">
    <property type="term" value="F:clathrin heavy chain binding"/>
    <property type="evidence" value="ECO:0007669"/>
    <property type="project" value="TreeGrafter"/>
</dbReference>
<dbReference type="GO" id="GO:0005545">
    <property type="term" value="F:1-phosphatidylinositol binding"/>
    <property type="evidence" value="ECO:0007669"/>
    <property type="project" value="InterPro"/>
</dbReference>